<evidence type="ECO:0000256" key="7">
    <source>
        <dbReference type="SAM" id="MobiDB-lite"/>
    </source>
</evidence>
<evidence type="ECO:0000256" key="5">
    <source>
        <dbReference type="ARBA" id="ARBA00022777"/>
    </source>
</evidence>
<keyword evidence="2" id="KW-0597">Phosphoprotein</keyword>
<dbReference type="PIRSF" id="PIRSF039117">
    <property type="entry name" value="KaiC"/>
    <property type="match status" value="1"/>
</dbReference>
<dbReference type="Pfam" id="PF06745">
    <property type="entry name" value="ATPase"/>
    <property type="match status" value="2"/>
</dbReference>
<proteinExistence type="predicted"/>
<keyword evidence="5" id="KW-0418">Kinase</keyword>
<sequence length="521" mass="56589">MKQDPVRTGIPGLDEVLLGGVQRNNNILVEGAPGAGKTTLGLAFIHAGAALYDEPGVIVSFELDPEKLLRDAKGFNWDLQRLIDERKVKIIQTSPAVLLNEFRSADGAFTAELTSIGARRLMIDGLTPLRLYAEANDKPFREDVHLLVEGLARLGVTTLVTAERAETKLEAHAHERFVFDTIISLTRSEVRRRVHRTLAVVKSRGQDFISGSHSMRIEAGAGIHVYRRAQSGPKVDEDQPTSSQRVSVGCAALDVMMAGGLYEGSVTMVTGISGTGKTVLGVQFLTAAVQAGRRALLVTLDEHPRQLIRNAASLGFDLEGLVKQGSLFIHYESPLELELDVHFDRVTKLVEKEGIDCVVFDSAAVYEMASPDQASDFLYALADFVKGRLATAFFNYESPELLGVSQISQELKGSHLVDNIILLSYVEISTRLRRAIAVPKVRGSKNIQTTREYVIGEGGISLLDESAAEGEDAAPVPQLPFSSYYGLLARSPSRKSPAIEDAVAHGKALPDSPELPPETNQ</sequence>
<dbReference type="InterPro" id="IPR027417">
    <property type="entry name" value="P-loop_NTPase"/>
</dbReference>
<evidence type="ECO:0000313" key="9">
    <source>
        <dbReference type="EMBL" id="MDP9890906.1"/>
    </source>
</evidence>
<evidence type="ECO:0000256" key="3">
    <source>
        <dbReference type="ARBA" id="ARBA00022679"/>
    </source>
</evidence>
<evidence type="ECO:0000259" key="8">
    <source>
        <dbReference type="PROSITE" id="PS51146"/>
    </source>
</evidence>
<dbReference type="SMART" id="SM00382">
    <property type="entry name" value="AAA"/>
    <property type="match status" value="2"/>
</dbReference>
<dbReference type="GO" id="GO:0005524">
    <property type="term" value="F:ATP binding"/>
    <property type="evidence" value="ECO:0007669"/>
    <property type="project" value="InterPro"/>
</dbReference>
<gene>
    <name evidence="9" type="ORF">J2W31_000002</name>
</gene>
<dbReference type="EC" id="2.7.11.1" evidence="1"/>
<dbReference type="Proteomes" id="UP001242045">
    <property type="component" value="Unassembled WGS sequence"/>
</dbReference>
<organism evidence="9 10">
    <name type="scientific">Variovorax boronicumulans</name>
    <dbReference type="NCBI Taxonomy" id="436515"/>
    <lineage>
        <taxon>Bacteria</taxon>
        <taxon>Pseudomonadati</taxon>
        <taxon>Pseudomonadota</taxon>
        <taxon>Betaproteobacteria</taxon>
        <taxon>Burkholderiales</taxon>
        <taxon>Comamonadaceae</taxon>
        <taxon>Variovorax</taxon>
    </lineage>
</organism>
<reference evidence="9" key="1">
    <citation type="submission" date="2023-07" db="EMBL/GenBank/DDBJ databases">
        <title>Sorghum-associated microbial communities from plants grown in Nebraska, USA.</title>
        <authorList>
            <person name="Schachtman D."/>
        </authorList>
    </citation>
    <scope>NUCLEOTIDE SEQUENCE</scope>
    <source>
        <strain evidence="9">DS3754</strain>
    </source>
</reference>
<evidence type="ECO:0000256" key="6">
    <source>
        <dbReference type="ARBA" id="ARBA00022801"/>
    </source>
</evidence>
<dbReference type="PANTHER" id="PTHR42926:SF1">
    <property type="entry name" value="CIRCADIAN CLOCK OSCILLATOR PROTEIN KAIC 1"/>
    <property type="match status" value="1"/>
</dbReference>
<dbReference type="PANTHER" id="PTHR42926">
    <property type="match status" value="1"/>
</dbReference>
<keyword evidence="4" id="KW-0677">Repeat</keyword>
<dbReference type="RefSeq" id="WP_307683402.1">
    <property type="nucleotide sequence ID" value="NZ_JAUSRD010000001.1"/>
</dbReference>
<accession>A0AAW8CTB4</accession>
<dbReference type="SUPFAM" id="SSF52540">
    <property type="entry name" value="P-loop containing nucleoside triphosphate hydrolases"/>
    <property type="match status" value="2"/>
</dbReference>
<evidence type="ECO:0000256" key="4">
    <source>
        <dbReference type="ARBA" id="ARBA00022737"/>
    </source>
</evidence>
<dbReference type="Gene3D" id="3.40.50.300">
    <property type="entry name" value="P-loop containing nucleotide triphosphate hydrolases"/>
    <property type="match status" value="2"/>
</dbReference>
<protein>
    <recommendedName>
        <fullName evidence="1">non-specific serine/threonine protein kinase</fullName>
        <ecNumber evidence="1">2.7.11.1</ecNumber>
    </recommendedName>
</protein>
<dbReference type="GO" id="GO:0016787">
    <property type="term" value="F:hydrolase activity"/>
    <property type="evidence" value="ECO:0007669"/>
    <property type="project" value="UniProtKB-KW"/>
</dbReference>
<comment type="caution">
    <text evidence="9">The sequence shown here is derived from an EMBL/GenBank/DDBJ whole genome shotgun (WGS) entry which is preliminary data.</text>
</comment>
<dbReference type="InterPro" id="IPR014774">
    <property type="entry name" value="KaiC-like_dom"/>
</dbReference>
<dbReference type="InterPro" id="IPR051347">
    <property type="entry name" value="Circadian_clock_KaiC-rel"/>
</dbReference>
<feature type="domain" description="KaiC" evidence="8">
    <location>
        <begin position="244"/>
        <end position="476"/>
    </location>
</feature>
<dbReference type="EMBL" id="JAUSRD010000001">
    <property type="protein sequence ID" value="MDP9890906.1"/>
    <property type="molecule type" value="Genomic_DNA"/>
</dbReference>
<feature type="region of interest" description="Disordered" evidence="7">
    <location>
        <begin position="498"/>
        <end position="521"/>
    </location>
</feature>
<dbReference type="GO" id="GO:0004674">
    <property type="term" value="F:protein serine/threonine kinase activity"/>
    <property type="evidence" value="ECO:0007669"/>
    <property type="project" value="UniProtKB-EC"/>
</dbReference>
<evidence type="ECO:0000256" key="1">
    <source>
        <dbReference type="ARBA" id="ARBA00012513"/>
    </source>
</evidence>
<keyword evidence="3" id="KW-0808">Transferase</keyword>
<dbReference type="InterPro" id="IPR010624">
    <property type="entry name" value="KaiC_dom"/>
</dbReference>
<dbReference type="InterPro" id="IPR030665">
    <property type="entry name" value="KaiC"/>
</dbReference>
<dbReference type="AlphaFoldDB" id="A0AAW8CTB4"/>
<evidence type="ECO:0000256" key="2">
    <source>
        <dbReference type="ARBA" id="ARBA00022553"/>
    </source>
</evidence>
<name>A0AAW8CTB4_9BURK</name>
<dbReference type="InterPro" id="IPR003593">
    <property type="entry name" value="AAA+_ATPase"/>
</dbReference>
<feature type="domain" description="KaiC" evidence="8">
    <location>
        <begin position="4"/>
        <end position="239"/>
    </location>
</feature>
<dbReference type="PROSITE" id="PS51146">
    <property type="entry name" value="KAIC"/>
    <property type="match status" value="2"/>
</dbReference>
<evidence type="ECO:0000313" key="10">
    <source>
        <dbReference type="Proteomes" id="UP001242045"/>
    </source>
</evidence>
<keyword evidence="6" id="KW-0378">Hydrolase</keyword>